<feature type="compositionally biased region" description="Acidic residues" evidence="7">
    <location>
        <begin position="835"/>
        <end position="845"/>
    </location>
</feature>
<feature type="transmembrane region" description="Helical" evidence="8">
    <location>
        <begin position="361"/>
        <end position="379"/>
    </location>
</feature>
<feature type="domain" description="Mechanosensitive ion channel MscS C-terminal" evidence="11">
    <location>
        <begin position="710"/>
        <end position="791"/>
    </location>
</feature>
<feature type="compositionally biased region" description="Polar residues" evidence="7">
    <location>
        <begin position="804"/>
        <end position="813"/>
    </location>
</feature>
<dbReference type="RefSeq" id="WP_147407649.1">
    <property type="nucleotide sequence ID" value="NZ_CP060436.1"/>
</dbReference>
<evidence type="ECO:0000259" key="11">
    <source>
        <dbReference type="Pfam" id="PF21082"/>
    </source>
</evidence>
<feature type="region of interest" description="Disordered" evidence="7">
    <location>
        <begin position="802"/>
        <end position="845"/>
    </location>
</feature>
<feature type="transmembrane region" description="Helical" evidence="8">
    <location>
        <begin position="241"/>
        <end position="259"/>
    </location>
</feature>
<evidence type="ECO:0000256" key="8">
    <source>
        <dbReference type="SAM" id="Phobius"/>
    </source>
</evidence>
<dbReference type="InterPro" id="IPR022249">
    <property type="entry name" value="DUF3772"/>
</dbReference>
<evidence type="ECO:0000256" key="5">
    <source>
        <dbReference type="ARBA" id="ARBA00022989"/>
    </source>
</evidence>
<dbReference type="EMBL" id="CP060436">
    <property type="protein sequence ID" value="QPM89703.1"/>
    <property type="molecule type" value="Genomic_DNA"/>
</dbReference>
<feature type="transmembrane region" description="Helical" evidence="8">
    <location>
        <begin position="434"/>
        <end position="455"/>
    </location>
</feature>
<feature type="domain" description="DUF3772" evidence="10">
    <location>
        <begin position="165"/>
        <end position="218"/>
    </location>
</feature>
<evidence type="ECO:0000259" key="10">
    <source>
        <dbReference type="Pfam" id="PF12607"/>
    </source>
</evidence>
<dbReference type="AlphaFoldDB" id="A0A418SEB9"/>
<dbReference type="InterPro" id="IPR011066">
    <property type="entry name" value="MscS_channel_C_sf"/>
</dbReference>
<feature type="transmembrane region" description="Helical" evidence="8">
    <location>
        <begin position="391"/>
        <end position="408"/>
    </location>
</feature>
<dbReference type="GO" id="GO:0008381">
    <property type="term" value="F:mechanosensitive monoatomic ion channel activity"/>
    <property type="evidence" value="ECO:0007669"/>
    <property type="project" value="UniProtKB-ARBA"/>
</dbReference>
<feature type="transmembrane region" description="Helical" evidence="8">
    <location>
        <begin position="280"/>
        <end position="305"/>
    </location>
</feature>
<dbReference type="SUPFAM" id="SSF82689">
    <property type="entry name" value="Mechanosensitive channel protein MscS (YggB), C-terminal domain"/>
    <property type="match status" value="1"/>
</dbReference>
<reference evidence="12 13" key="1">
    <citation type="submission" date="2020-08" db="EMBL/GenBank/DDBJ databases">
        <title>Genome sequence of Rhodobacteraceae bacterium Lw-13e.</title>
        <authorList>
            <person name="Poehlein A."/>
            <person name="Wolter L."/>
            <person name="Daniel R."/>
            <person name="Brinkhoff T."/>
        </authorList>
    </citation>
    <scope>NUCLEOTIDE SEQUENCE [LARGE SCALE GENOMIC DNA]</scope>
    <source>
        <strain evidence="12 13">Lw-13e</strain>
    </source>
</reference>
<feature type="transmembrane region" description="Helical" evidence="8">
    <location>
        <begin position="618"/>
        <end position="647"/>
    </location>
</feature>
<sequence length="845" mass="90659">MNQTATTETTAKQILPGRSAGGTAQRLLGRLSGGLAFALSLLLCLFLLAAPMAAQAQDSGTGTNALLSDADFAEWNVLAETAQETLNADVATDAELNALRAEVADWRQRFQDQRSANSTEIQTVQAQLDTLGTAPAEGEPAEAESVTEQRATLTERLDTLQTPVRQAELDYAEADSLISAIDSRLRSRQTNALLEVSSSPLIPTIWPTAMADLAKVFTTMGSNVAASWNDPTSRQTFRENLPVIAAVLAVAFLLVVRGVHWLERLANRFIGDDRSAQRWLLRFVVSLCQIIVPVAGLSLVAFAAASSTLFGLPGETLAVILPMAGLAVYLARWIGNYSFPASENEAAAEVLTANQRREGRIYTLIFGLLLGLSLLLQAAESNADWSDATHNVLNFPILVVMGLFLLRISRFIRLRARADHGEGEAGFRNQMTAFLARVVAILAVLGPSLAAIGYFRMGETMTIQTGISLELIATLVILQRLVTEVYILLTHNRDGARDALAPVLIGFLLTLLSLPLFALIWGARGTDLAELWSRFMHGFAIGDTMISPESFMILLLVFVVGYGATRAVQGALKTSVLPKTRLDIGGQNAVVSGLGYVGIFLAALVAITTAGIDLSSLAIVAGALSVGVGFGLQTIVSNFVSGIILLIERPVSEGDWIEVGGQMGFVRSISVRATRIETFDRTDVIVPNADLISGQVTNWTRGNLIGRLIVKVGVAYGSDTRHVQSVLQEIAESHPIVVMSPPPGVIFMGFGADSLDFEIRMILRDVTQVLIVQTEVNHRIAERFAEEGLEIPFAQRDVWLRNPETLQPRTAPSPSTPKAAGTQDPAAAASAITADDMEGGDPDAD</sequence>
<keyword evidence="13" id="KW-1185">Reference proteome</keyword>
<dbReference type="InterPro" id="IPR006685">
    <property type="entry name" value="MscS_channel_2nd"/>
</dbReference>
<evidence type="ECO:0000256" key="2">
    <source>
        <dbReference type="ARBA" id="ARBA00008017"/>
    </source>
</evidence>
<evidence type="ECO:0000256" key="7">
    <source>
        <dbReference type="SAM" id="MobiDB-lite"/>
    </source>
</evidence>
<comment type="subcellular location">
    <subcellularLocation>
        <location evidence="1">Cell membrane</location>
        <topology evidence="1">Multi-pass membrane protein</topology>
    </subcellularLocation>
</comment>
<dbReference type="PANTHER" id="PTHR30347:SF1">
    <property type="entry name" value="MECHANOSENSITIVE CHANNEL MSCK"/>
    <property type="match status" value="1"/>
</dbReference>
<feature type="domain" description="Mechanosensitive ion channel MscS" evidence="9">
    <location>
        <begin position="634"/>
        <end position="701"/>
    </location>
</feature>
<dbReference type="Gene3D" id="1.10.287.1260">
    <property type="match status" value="1"/>
</dbReference>
<dbReference type="Pfam" id="PF21082">
    <property type="entry name" value="MS_channel_3rd"/>
    <property type="match status" value="1"/>
</dbReference>
<dbReference type="InterPro" id="IPR006686">
    <property type="entry name" value="MscS_channel_CS"/>
</dbReference>
<dbReference type="InterPro" id="IPR010920">
    <property type="entry name" value="LSM_dom_sf"/>
</dbReference>
<dbReference type="Gene3D" id="3.30.70.100">
    <property type="match status" value="1"/>
</dbReference>
<dbReference type="InterPro" id="IPR023408">
    <property type="entry name" value="MscS_beta-dom_sf"/>
</dbReference>
<dbReference type="Gene3D" id="2.30.30.60">
    <property type="match status" value="1"/>
</dbReference>
<dbReference type="InterPro" id="IPR049278">
    <property type="entry name" value="MS_channel_C"/>
</dbReference>
<evidence type="ECO:0000259" key="9">
    <source>
        <dbReference type="Pfam" id="PF00924"/>
    </source>
</evidence>
<feature type="transmembrane region" description="Helical" evidence="8">
    <location>
        <begin position="589"/>
        <end position="612"/>
    </location>
</feature>
<evidence type="ECO:0000256" key="1">
    <source>
        <dbReference type="ARBA" id="ARBA00004651"/>
    </source>
</evidence>
<organism evidence="12 13">
    <name type="scientific">Pseudooceanicola algae</name>
    <dbReference type="NCBI Taxonomy" id="1537215"/>
    <lineage>
        <taxon>Bacteria</taxon>
        <taxon>Pseudomonadati</taxon>
        <taxon>Pseudomonadota</taxon>
        <taxon>Alphaproteobacteria</taxon>
        <taxon>Rhodobacterales</taxon>
        <taxon>Paracoccaceae</taxon>
        <taxon>Pseudooceanicola</taxon>
    </lineage>
</organism>
<feature type="transmembrane region" description="Helical" evidence="8">
    <location>
        <begin position="501"/>
        <end position="523"/>
    </location>
</feature>
<dbReference type="Pfam" id="PF00924">
    <property type="entry name" value="MS_channel_2nd"/>
    <property type="match status" value="1"/>
</dbReference>
<dbReference type="InterPro" id="IPR011014">
    <property type="entry name" value="MscS_channel_TM-2"/>
</dbReference>
<feature type="transmembrane region" description="Helical" evidence="8">
    <location>
        <begin position="467"/>
        <end position="489"/>
    </location>
</feature>
<keyword evidence="3" id="KW-1003">Cell membrane</keyword>
<gene>
    <name evidence="12" type="ORF">PSAL_009280</name>
</gene>
<dbReference type="GO" id="GO:0005886">
    <property type="term" value="C:plasma membrane"/>
    <property type="evidence" value="ECO:0007669"/>
    <property type="project" value="UniProtKB-SubCell"/>
</dbReference>
<comment type="similarity">
    <text evidence="2">Belongs to the MscS (TC 1.A.23) family.</text>
</comment>
<dbReference type="OrthoDB" id="9799209at2"/>
<dbReference type="SUPFAM" id="SSF82861">
    <property type="entry name" value="Mechanosensitive channel protein MscS (YggB), transmembrane region"/>
    <property type="match status" value="1"/>
</dbReference>
<evidence type="ECO:0000256" key="3">
    <source>
        <dbReference type="ARBA" id="ARBA00022475"/>
    </source>
</evidence>
<dbReference type="PROSITE" id="PS01246">
    <property type="entry name" value="UPF0003"/>
    <property type="match status" value="1"/>
</dbReference>
<evidence type="ECO:0000256" key="6">
    <source>
        <dbReference type="ARBA" id="ARBA00023136"/>
    </source>
</evidence>
<name>A0A418SEB9_9RHOB</name>
<dbReference type="KEGG" id="palw:PSAL_009280"/>
<keyword evidence="6 8" id="KW-0472">Membrane</keyword>
<accession>A0A418SEB9</accession>
<dbReference type="InterPro" id="IPR052702">
    <property type="entry name" value="MscS-like_channel"/>
</dbReference>
<feature type="transmembrane region" description="Helical" evidence="8">
    <location>
        <begin position="35"/>
        <end position="54"/>
    </location>
</feature>
<evidence type="ECO:0000313" key="13">
    <source>
        <dbReference type="Proteomes" id="UP000283786"/>
    </source>
</evidence>
<protein>
    <submittedName>
        <fullName evidence="12">Uncharacterized protein</fullName>
    </submittedName>
</protein>
<feature type="transmembrane region" description="Helical" evidence="8">
    <location>
        <begin position="317"/>
        <end position="335"/>
    </location>
</feature>
<dbReference type="Proteomes" id="UP000283786">
    <property type="component" value="Chromosome"/>
</dbReference>
<keyword evidence="5 8" id="KW-1133">Transmembrane helix</keyword>
<evidence type="ECO:0000256" key="4">
    <source>
        <dbReference type="ARBA" id="ARBA00022692"/>
    </source>
</evidence>
<dbReference type="PANTHER" id="PTHR30347">
    <property type="entry name" value="POTASSIUM CHANNEL RELATED"/>
    <property type="match status" value="1"/>
</dbReference>
<feature type="transmembrane region" description="Helical" evidence="8">
    <location>
        <begin position="551"/>
        <end position="568"/>
    </location>
</feature>
<proteinExistence type="inferred from homology"/>
<evidence type="ECO:0000313" key="12">
    <source>
        <dbReference type="EMBL" id="QPM89703.1"/>
    </source>
</evidence>
<dbReference type="SUPFAM" id="SSF50182">
    <property type="entry name" value="Sm-like ribonucleoproteins"/>
    <property type="match status" value="1"/>
</dbReference>
<keyword evidence="4 8" id="KW-0812">Transmembrane</keyword>
<dbReference type="Pfam" id="PF12607">
    <property type="entry name" value="DUF3772"/>
    <property type="match status" value="1"/>
</dbReference>